<proteinExistence type="predicted"/>
<keyword evidence="4" id="KW-1185">Reference proteome</keyword>
<protein>
    <submittedName>
        <fullName evidence="2">RIKEN cDNA 1600025M17 gene</fullName>
    </submittedName>
</protein>
<evidence type="ECO:0000313" key="4">
    <source>
        <dbReference type="Proteomes" id="UP000000589"/>
    </source>
</evidence>
<dbReference type="Proteomes" id="UP000000589">
    <property type="component" value="Chromosome X"/>
</dbReference>
<reference evidence="2 4" key="2">
    <citation type="journal article" date="2011" name="PLoS Biol.">
        <title>Modernizing reference genome assemblies.</title>
        <authorList>
            <person name="Church D.M."/>
            <person name="Schneider V.A."/>
            <person name="Graves T."/>
            <person name="Auger K."/>
            <person name="Cunningham F."/>
            <person name="Bouk N."/>
            <person name="Chen H.C."/>
            <person name="Agarwala R."/>
            <person name="McLaren W.M."/>
            <person name="Ritchie G.R."/>
            <person name="Albracht D."/>
            <person name="Kremitzki M."/>
            <person name="Rock S."/>
            <person name="Kotkiewicz H."/>
            <person name="Kremitzki C."/>
            <person name="Wollam A."/>
            <person name="Trani L."/>
            <person name="Fulton L."/>
            <person name="Fulton R."/>
            <person name="Matthews L."/>
            <person name="Whitehead S."/>
            <person name="Chow W."/>
            <person name="Torrance J."/>
            <person name="Dunn M."/>
            <person name="Harden G."/>
            <person name="Threadgold G."/>
            <person name="Wood J."/>
            <person name="Collins J."/>
            <person name="Heath P."/>
            <person name="Griffiths G."/>
            <person name="Pelan S."/>
            <person name="Grafham D."/>
            <person name="Eichler E.E."/>
            <person name="Weinstock G."/>
            <person name="Mardis E.R."/>
            <person name="Wilson R.K."/>
            <person name="Howe K."/>
            <person name="Flicek P."/>
            <person name="Hubbard T."/>
        </authorList>
    </citation>
    <scope>NUCLEOTIDE SEQUENCE [LARGE SCALE GENOMIC DNA]</scope>
    <source>
        <strain evidence="2 4">C57BL/6J</strain>
    </source>
</reference>
<reference evidence="2" key="4">
    <citation type="submission" date="2025-09" db="UniProtKB">
        <authorList>
            <consortium name="Ensembl"/>
        </authorList>
    </citation>
    <scope>IDENTIFICATION</scope>
    <source>
        <strain evidence="2">C57BL/6J</strain>
    </source>
</reference>
<dbReference type="MGI" id="MGI:1919280">
    <property type="gene designation" value="1600025M17Rik"/>
</dbReference>
<sequence length="94" mass="10896">MDERQHEAVPRPARASTSRKADEYLKPSLGKKNLMSFLLGRQLGRQKSDSEMSKWLWMVTRGTPGWSWPLPNHHITYMLMPTPNHSKCFQKSGK</sequence>
<accession>A0ABA7IW08</accession>
<evidence type="ECO:0000313" key="2">
    <source>
        <dbReference type="Ensembl" id="ENSMUSP00000160040.1"/>
    </source>
</evidence>
<dbReference type="GeneTree" id="ENSGT01130000278756"/>
<feature type="region of interest" description="Disordered" evidence="1">
    <location>
        <begin position="1"/>
        <end position="25"/>
    </location>
</feature>
<organism evidence="2 4">
    <name type="scientific">Mus musculus</name>
    <name type="common">Mouse</name>
    <dbReference type="NCBI Taxonomy" id="10090"/>
    <lineage>
        <taxon>Eukaryota</taxon>
        <taxon>Metazoa</taxon>
        <taxon>Chordata</taxon>
        <taxon>Craniata</taxon>
        <taxon>Vertebrata</taxon>
        <taxon>Euteleostomi</taxon>
        <taxon>Mammalia</taxon>
        <taxon>Eutheria</taxon>
        <taxon>Euarchontoglires</taxon>
        <taxon>Glires</taxon>
        <taxon>Rodentia</taxon>
        <taxon>Myomorpha</taxon>
        <taxon>Muroidea</taxon>
        <taxon>Muridae</taxon>
        <taxon>Murinae</taxon>
        <taxon>Mus</taxon>
        <taxon>Mus</taxon>
    </lineage>
</organism>
<reference evidence="2" key="3">
    <citation type="submission" date="2025-08" db="UniProtKB">
        <authorList>
            <consortium name="Ensembl"/>
        </authorList>
    </citation>
    <scope>IDENTIFICATION</scope>
    <source>
        <strain evidence="2">C57BL/6J</strain>
    </source>
</reference>
<dbReference type="Ensembl" id="ENSMUST00000151426.3">
    <property type="protein sequence ID" value="ENSMUSP00000160040.1"/>
    <property type="gene ID" value="ENSMUSG00000085114.2"/>
</dbReference>
<name>A0ABA7IW08_MOUSE</name>
<evidence type="ECO:0000313" key="3">
    <source>
        <dbReference type="MGI" id="MGI:1919280"/>
    </source>
</evidence>
<gene>
    <name evidence="2 3" type="primary">1600025M17Rik</name>
</gene>
<dbReference type="AlphaFoldDB" id="A0ABA7IW08"/>
<reference evidence="2 4" key="1">
    <citation type="journal article" date="2009" name="PLoS Biol.">
        <title>Lineage-specific biology revealed by a finished genome assembly of the mouse.</title>
        <authorList>
            <consortium name="Mouse Genome Sequencing Consortium"/>
            <person name="Church D.M."/>
            <person name="Goodstadt L."/>
            <person name="Hillier L.W."/>
            <person name="Zody M.C."/>
            <person name="Goldstein S."/>
            <person name="She X."/>
            <person name="Bult C.J."/>
            <person name="Agarwala R."/>
            <person name="Cherry J.L."/>
            <person name="DiCuccio M."/>
            <person name="Hlavina W."/>
            <person name="Kapustin Y."/>
            <person name="Meric P."/>
            <person name="Maglott D."/>
            <person name="Birtle Z."/>
            <person name="Marques A.C."/>
            <person name="Graves T."/>
            <person name="Zhou S."/>
            <person name="Teague B."/>
            <person name="Potamousis K."/>
            <person name="Churas C."/>
            <person name="Place M."/>
            <person name="Herschleb J."/>
            <person name="Runnheim R."/>
            <person name="Forrest D."/>
            <person name="Amos-Landgraf J."/>
            <person name="Schwartz D.C."/>
            <person name="Cheng Z."/>
            <person name="Lindblad-Toh K."/>
            <person name="Eichler E.E."/>
            <person name="Ponting C.P."/>
        </authorList>
    </citation>
    <scope>NUCLEOTIDE SEQUENCE [LARGE SCALE GENOMIC DNA]</scope>
    <source>
        <strain evidence="2 4">C57BL/6J</strain>
    </source>
</reference>
<evidence type="ECO:0000256" key="1">
    <source>
        <dbReference type="SAM" id="MobiDB-lite"/>
    </source>
</evidence>